<evidence type="ECO:0000313" key="2">
    <source>
        <dbReference type="EMBL" id="CUV28135.1"/>
    </source>
</evidence>
<dbReference type="EMBL" id="LN899824">
    <property type="protein sequence ID" value="CUV28135.1"/>
    <property type="molecule type" value="Genomic_DNA"/>
</dbReference>
<accession>A0A0S4V0X1</accession>
<protein>
    <recommendedName>
        <fullName evidence="1">HEPN AbiU2-like domain-containing protein</fullName>
    </recommendedName>
</protein>
<gene>
    <name evidence="2" type="ORF">RUN1985_v1_170055</name>
</gene>
<dbReference type="AlphaFoldDB" id="A0A0S4V0X1"/>
<organism evidence="2">
    <name type="scientific">Ralstonia solanacearum</name>
    <name type="common">Pseudomonas solanacearum</name>
    <dbReference type="NCBI Taxonomy" id="305"/>
    <lineage>
        <taxon>Bacteria</taxon>
        <taxon>Pseudomonadati</taxon>
        <taxon>Pseudomonadota</taxon>
        <taxon>Betaproteobacteria</taxon>
        <taxon>Burkholderiales</taxon>
        <taxon>Burkholderiaceae</taxon>
        <taxon>Ralstonia</taxon>
        <taxon>Ralstonia solanacearum species complex</taxon>
    </lineage>
</organism>
<evidence type="ECO:0000259" key="1">
    <source>
        <dbReference type="Pfam" id="PF18734"/>
    </source>
</evidence>
<proteinExistence type="predicted"/>
<sequence>MKTDEQVVEALQRLRALVRAAEDEALLAVMLHESWKPTAYDVDLHARMGTSFATHTFNVVGMALRRELLLALARVWDTNKRAVRLTAILDTIRDEQCFDALVRERAESLKLDRAPVELMRQTLAPKRAEVLELIRKYMQDGERASVLESLRSLRHERLAHRQVHGPIKVAEKQATDEQIEALYGDTLEIVTRLLSLVLAHAFDIPNDAVRVYRHHARYFWAAVRGERTEGHPDFAKPER</sequence>
<dbReference type="InterPro" id="IPR040704">
    <property type="entry name" value="HEPN_AbiU2"/>
</dbReference>
<name>A0A0S4V0X1_RALSL</name>
<dbReference type="Pfam" id="PF18734">
    <property type="entry name" value="HEPN_AbiU2"/>
    <property type="match status" value="1"/>
</dbReference>
<feature type="domain" description="HEPN AbiU2-like" evidence="1">
    <location>
        <begin position="14"/>
        <end position="217"/>
    </location>
</feature>
<reference evidence="2" key="1">
    <citation type="submission" date="2015-10" db="EMBL/GenBank/DDBJ databases">
        <authorList>
            <person name="Gilbert D.G."/>
        </authorList>
    </citation>
    <scope>NUCLEOTIDE SEQUENCE</scope>
    <source>
        <strain evidence="2">Phyl III-seqv23</strain>
    </source>
</reference>